<protein>
    <submittedName>
        <fullName evidence="2">Uncharacterized protein</fullName>
    </submittedName>
</protein>
<evidence type="ECO:0000313" key="2">
    <source>
        <dbReference type="EMBL" id="RCK48115.1"/>
    </source>
</evidence>
<feature type="transmembrane region" description="Helical" evidence="1">
    <location>
        <begin position="26"/>
        <end position="44"/>
    </location>
</feature>
<evidence type="ECO:0000313" key="3">
    <source>
        <dbReference type="Proteomes" id="UP000252266"/>
    </source>
</evidence>
<keyword evidence="1" id="KW-0472">Membrane</keyword>
<feature type="transmembrane region" description="Helical" evidence="1">
    <location>
        <begin position="50"/>
        <end position="69"/>
    </location>
</feature>
<dbReference type="EMBL" id="JPWJ01000009">
    <property type="protein sequence ID" value="RCK48115.1"/>
    <property type="molecule type" value="Genomic_DNA"/>
</dbReference>
<gene>
    <name evidence="2" type="ORF">TH44_16465</name>
</gene>
<name>A0A367X375_9PROT</name>
<reference evidence="2 3" key="1">
    <citation type="submission" date="2014-07" db="EMBL/GenBank/DDBJ databases">
        <title>Draft genome sequence of Thalassospira xiamenensis IB13.</title>
        <authorList>
            <person name="Lai Q."/>
            <person name="Shao Z."/>
        </authorList>
    </citation>
    <scope>NUCLEOTIDE SEQUENCE [LARGE SCALE GENOMIC DNA]</scope>
    <source>
        <strain evidence="2 3">IB13</strain>
    </source>
</reference>
<evidence type="ECO:0000256" key="1">
    <source>
        <dbReference type="SAM" id="Phobius"/>
    </source>
</evidence>
<proteinExistence type="predicted"/>
<keyword evidence="1" id="KW-0812">Transmembrane</keyword>
<accession>A0A367X375</accession>
<organism evidence="2 3">
    <name type="scientific">Thalassospira xiamenensis</name>
    <dbReference type="NCBI Taxonomy" id="220697"/>
    <lineage>
        <taxon>Bacteria</taxon>
        <taxon>Pseudomonadati</taxon>
        <taxon>Pseudomonadota</taxon>
        <taxon>Alphaproteobacteria</taxon>
        <taxon>Rhodospirillales</taxon>
        <taxon>Thalassospiraceae</taxon>
        <taxon>Thalassospira</taxon>
    </lineage>
</organism>
<dbReference type="Proteomes" id="UP000252266">
    <property type="component" value="Unassembled WGS sequence"/>
</dbReference>
<dbReference type="RefSeq" id="WP_062960943.1">
    <property type="nucleotide sequence ID" value="NZ_JPWJ01000009.1"/>
</dbReference>
<dbReference type="AlphaFoldDB" id="A0A367X375"/>
<comment type="caution">
    <text evidence="2">The sequence shown here is derived from an EMBL/GenBank/DDBJ whole genome shotgun (WGS) entry which is preliminary data.</text>
</comment>
<sequence>MQFLDFGIGGNMEWLKNIAISLNAKGPAAVLIALIVSISSLGLWGEGELAATAMGILAFALGLLGLALANRA</sequence>
<keyword evidence="1" id="KW-1133">Transmembrane helix</keyword>